<dbReference type="Proteomes" id="UP000035062">
    <property type="component" value="Unassembled WGS sequence"/>
</dbReference>
<feature type="transmembrane region" description="Helical" evidence="5">
    <location>
        <begin position="339"/>
        <end position="361"/>
    </location>
</feature>
<evidence type="ECO:0000313" key="8">
    <source>
        <dbReference type="Proteomes" id="UP000035062"/>
    </source>
</evidence>
<organism evidence="7 8">
    <name type="scientific">Alishewanella agri BL06</name>
    <dbReference type="NCBI Taxonomy" id="1195246"/>
    <lineage>
        <taxon>Bacteria</taxon>
        <taxon>Pseudomonadati</taxon>
        <taxon>Pseudomonadota</taxon>
        <taxon>Gammaproteobacteria</taxon>
        <taxon>Alteromonadales</taxon>
        <taxon>Alteromonadaceae</taxon>
        <taxon>Alishewanella</taxon>
    </lineage>
</organism>
<dbReference type="RefSeq" id="WP_008983126.1">
    <property type="nucleotide sequence ID" value="NZ_AKKU01000001.1"/>
</dbReference>
<proteinExistence type="predicted"/>
<sequence>MSKIALFFLLALVAGVIATFAYTPVAAFLTYQMVYFFNPDNRWWGASIPGLRYSLFIALVMIVVFISKYRQLSELSPWSRQPILRWLLAILVMYYIMYFFAINPLFHDKFTFEFTKLIVIIWIAYKLINSEWALKASMWAYILGATYVGKLARDVGRNSSARVEGIGMADAPDANDTAAILVPPLVFLLYFAWLGNWKVRALTAVCAAFIVNGLVLINSRGAFLGAIVGCGFFLIYMIFSRFQRKWQRPMAVLIIATGLSGAFYLADDTFFARMETLKVQEDGSRGGDDRVDYWFKTFDMMRDYPMGLGIFGYQTVSPAYLDQSQLASNSGNRAVHSTWFQILSELGWFGWLLFAGLFWRLWRLTQQTKFYVLQRGQTNQYFLILALEGALFSFLVAATFIDRARAEVMYWLILYLAVASNIFYLRLNSPVQKGSSTAVAQNRSGLTKDQI</sequence>
<comment type="caution">
    <text evidence="7">The sequence shown here is derived from an EMBL/GenBank/DDBJ whole genome shotgun (WGS) entry which is preliminary data.</text>
</comment>
<dbReference type="AlphaFoldDB" id="I9P5Q8"/>
<keyword evidence="3 5" id="KW-1133">Transmembrane helix</keyword>
<evidence type="ECO:0000256" key="1">
    <source>
        <dbReference type="ARBA" id="ARBA00004141"/>
    </source>
</evidence>
<evidence type="ECO:0000259" key="6">
    <source>
        <dbReference type="Pfam" id="PF04932"/>
    </source>
</evidence>
<reference evidence="7 8" key="1">
    <citation type="journal article" date="2012" name="J. Bacteriol.">
        <title>Genome Sequence of Pectin-Degrading Alishewanella agri, Isolated from Landfill Soil.</title>
        <authorList>
            <person name="Kim J."/>
            <person name="Jung J."/>
            <person name="Sung J.S."/>
            <person name="Chun J."/>
            <person name="Park W."/>
        </authorList>
    </citation>
    <scope>NUCLEOTIDE SEQUENCE [LARGE SCALE GENOMIC DNA]</scope>
    <source>
        <strain evidence="7 8">BL06</strain>
    </source>
</reference>
<keyword evidence="4 5" id="KW-0472">Membrane</keyword>
<feature type="transmembrane region" description="Helical" evidence="5">
    <location>
        <begin position="249"/>
        <end position="266"/>
    </location>
</feature>
<feature type="transmembrane region" description="Helical" evidence="5">
    <location>
        <begin position="201"/>
        <end position="217"/>
    </location>
</feature>
<evidence type="ECO:0000256" key="3">
    <source>
        <dbReference type="ARBA" id="ARBA00022989"/>
    </source>
</evidence>
<feature type="transmembrane region" description="Helical" evidence="5">
    <location>
        <begin position="408"/>
        <end position="427"/>
    </location>
</feature>
<dbReference type="InterPro" id="IPR007016">
    <property type="entry name" value="O-antigen_ligase-rel_domated"/>
</dbReference>
<dbReference type="EMBL" id="AKKU01000001">
    <property type="protein sequence ID" value="EIW90352.1"/>
    <property type="molecule type" value="Genomic_DNA"/>
</dbReference>
<dbReference type="PANTHER" id="PTHR37422:SF13">
    <property type="entry name" value="LIPOPOLYSACCHARIDE BIOSYNTHESIS PROTEIN PA4999-RELATED"/>
    <property type="match status" value="1"/>
</dbReference>
<feature type="transmembrane region" description="Helical" evidence="5">
    <location>
        <begin position="177"/>
        <end position="194"/>
    </location>
</feature>
<keyword evidence="2 5" id="KW-0812">Transmembrane</keyword>
<protein>
    <submittedName>
        <fullName evidence="7">O-antigen polymerase</fullName>
    </submittedName>
</protein>
<comment type="subcellular location">
    <subcellularLocation>
        <location evidence="1">Membrane</location>
        <topology evidence="1">Multi-pass membrane protein</topology>
    </subcellularLocation>
</comment>
<evidence type="ECO:0000256" key="4">
    <source>
        <dbReference type="ARBA" id="ARBA00023136"/>
    </source>
</evidence>
<name>I9P5Q8_9ALTE</name>
<dbReference type="STRING" id="1195246.AGRI_00735"/>
<feature type="transmembrane region" description="Helical" evidence="5">
    <location>
        <begin position="223"/>
        <end position="242"/>
    </location>
</feature>
<feature type="transmembrane region" description="Helical" evidence="5">
    <location>
        <begin position="381"/>
        <end position="402"/>
    </location>
</feature>
<accession>I9P5Q8</accession>
<dbReference type="PATRIC" id="fig|1195246.3.peg.149"/>
<feature type="domain" description="O-antigen ligase-related" evidence="6">
    <location>
        <begin position="207"/>
        <end position="355"/>
    </location>
</feature>
<evidence type="ECO:0000313" key="7">
    <source>
        <dbReference type="EMBL" id="EIW90352.1"/>
    </source>
</evidence>
<feature type="transmembrane region" description="Helical" evidence="5">
    <location>
        <begin position="86"/>
        <end position="106"/>
    </location>
</feature>
<dbReference type="eggNOG" id="COG3307">
    <property type="taxonomic scope" value="Bacteria"/>
</dbReference>
<gene>
    <name evidence="7" type="ORF">AGRI_00735</name>
</gene>
<dbReference type="InterPro" id="IPR051533">
    <property type="entry name" value="WaaL-like"/>
</dbReference>
<evidence type="ECO:0000256" key="2">
    <source>
        <dbReference type="ARBA" id="ARBA00022692"/>
    </source>
</evidence>
<keyword evidence="8" id="KW-1185">Reference proteome</keyword>
<dbReference type="PANTHER" id="PTHR37422">
    <property type="entry name" value="TEICHURONIC ACID BIOSYNTHESIS PROTEIN TUAE"/>
    <property type="match status" value="1"/>
</dbReference>
<dbReference type="Pfam" id="PF04932">
    <property type="entry name" value="Wzy_C"/>
    <property type="match status" value="1"/>
</dbReference>
<dbReference type="GO" id="GO:0016020">
    <property type="term" value="C:membrane"/>
    <property type="evidence" value="ECO:0007669"/>
    <property type="project" value="UniProtKB-SubCell"/>
</dbReference>
<feature type="transmembrane region" description="Helical" evidence="5">
    <location>
        <begin position="43"/>
        <end position="66"/>
    </location>
</feature>
<evidence type="ECO:0000256" key="5">
    <source>
        <dbReference type="SAM" id="Phobius"/>
    </source>
</evidence>